<evidence type="ECO:0000256" key="2">
    <source>
        <dbReference type="HAMAP-Rule" id="MF_00048"/>
    </source>
</evidence>
<proteinExistence type="inferred from homology"/>
<reference evidence="4" key="1">
    <citation type="journal article" date="2024" name="Algal Res.">
        <title>Biochemical, toxicological and genomic investigation of a high-biomass producing Limnothrix strain isolated from Italian shallow drinking water reservoir.</title>
        <authorList>
            <person name="Simonazzi M."/>
            <person name="Shishido T.K."/>
            <person name="Delbaje E."/>
            <person name="Wahlsten M."/>
            <person name="Fewer D.P."/>
            <person name="Sivonen K."/>
            <person name="Pezzolesi L."/>
            <person name="Pistocchi R."/>
        </authorList>
    </citation>
    <scope>NUCLEOTIDE SEQUENCE [LARGE SCALE GENOMIC DNA]</scope>
    <source>
        <strain evidence="4">LRLZ20PSL1</strain>
    </source>
</reference>
<dbReference type="NCBIfam" id="TIGR00252">
    <property type="entry name" value="YraN family protein"/>
    <property type="match status" value="1"/>
</dbReference>
<keyword evidence="4" id="KW-1185">Reference proteome</keyword>
<comment type="similarity">
    <text evidence="1 2">Belongs to the UPF0102 family.</text>
</comment>
<dbReference type="CDD" id="cd20736">
    <property type="entry name" value="PoNe_Nuclease"/>
    <property type="match status" value="1"/>
</dbReference>
<dbReference type="PANTHER" id="PTHR34039">
    <property type="entry name" value="UPF0102 PROTEIN YRAN"/>
    <property type="match status" value="1"/>
</dbReference>
<dbReference type="Pfam" id="PF02021">
    <property type="entry name" value="UPF0102"/>
    <property type="match status" value="1"/>
</dbReference>
<dbReference type="InterPro" id="IPR003509">
    <property type="entry name" value="UPF0102_YraN-like"/>
</dbReference>
<dbReference type="SUPFAM" id="SSF52980">
    <property type="entry name" value="Restriction endonuclease-like"/>
    <property type="match status" value="1"/>
</dbReference>
<dbReference type="HAMAP" id="MF_00048">
    <property type="entry name" value="UPF0102"/>
    <property type="match status" value="1"/>
</dbReference>
<comment type="caution">
    <text evidence="3">The sequence shown here is derived from an EMBL/GenBank/DDBJ whole genome shotgun (WGS) entry which is preliminary data.</text>
</comment>
<dbReference type="InterPro" id="IPR011856">
    <property type="entry name" value="tRNA_endonuc-like_dom_sf"/>
</dbReference>
<name>A0ABW7CH34_9CYAN</name>
<evidence type="ECO:0000313" key="3">
    <source>
        <dbReference type="EMBL" id="MFG3819549.1"/>
    </source>
</evidence>
<organism evidence="3 4">
    <name type="scientific">Limnothrix redekei LRLZ20PSL1</name>
    <dbReference type="NCBI Taxonomy" id="3112953"/>
    <lineage>
        <taxon>Bacteria</taxon>
        <taxon>Bacillati</taxon>
        <taxon>Cyanobacteriota</taxon>
        <taxon>Cyanophyceae</taxon>
        <taxon>Pseudanabaenales</taxon>
        <taxon>Pseudanabaenaceae</taxon>
        <taxon>Limnothrix</taxon>
    </lineage>
</organism>
<gene>
    <name evidence="3" type="ORF">VPK24_18035</name>
</gene>
<dbReference type="Proteomes" id="UP001604335">
    <property type="component" value="Unassembled WGS sequence"/>
</dbReference>
<dbReference type="EMBL" id="JAZAQF010000094">
    <property type="protein sequence ID" value="MFG3819549.1"/>
    <property type="molecule type" value="Genomic_DNA"/>
</dbReference>
<protein>
    <recommendedName>
        <fullName evidence="2">UPF0102 protein VPK24_18035</fullName>
    </recommendedName>
</protein>
<dbReference type="InterPro" id="IPR011335">
    <property type="entry name" value="Restrct_endonuc-II-like"/>
</dbReference>
<accession>A0ABW7CH34</accession>
<dbReference type="Gene3D" id="3.40.1350.10">
    <property type="match status" value="1"/>
</dbReference>
<evidence type="ECO:0000256" key="1">
    <source>
        <dbReference type="ARBA" id="ARBA00006738"/>
    </source>
</evidence>
<sequence length="199" mass="22436">MDQHQNQQRPVNQSSINQRQAATQLGELGEALVATWLMQEGWTIEARRWRCRAGELDLVARSGQELAFVEVKTRSPGNWDRNGALAITPAKQLKLLRTAELFLIQHPQWAHLARRFDVALVGRSPRGTVAGVEGSVIRPITGLTERSNPQLNLKLPHELPHELLHELTNEFITLGEPTQFQGQALVLWDYWPGAIEFDG</sequence>
<dbReference type="PANTHER" id="PTHR34039:SF1">
    <property type="entry name" value="UPF0102 PROTEIN YRAN"/>
    <property type="match status" value="1"/>
</dbReference>
<evidence type="ECO:0000313" key="4">
    <source>
        <dbReference type="Proteomes" id="UP001604335"/>
    </source>
</evidence>